<dbReference type="EMBL" id="JAATIQ010000140">
    <property type="protein sequence ID" value="KAF4378003.1"/>
    <property type="molecule type" value="Genomic_DNA"/>
</dbReference>
<evidence type="ECO:0000313" key="2">
    <source>
        <dbReference type="EMBL" id="KAF4378003.1"/>
    </source>
</evidence>
<accession>A0A7J6G4U4</accession>
<evidence type="ECO:0000256" key="1">
    <source>
        <dbReference type="SAM" id="Phobius"/>
    </source>
</evidence>
<keyword evidence="3" id="KW-1185">Reference proteome</keyword>
<dbReference type="Proteomes" id="UP000583929">
    <property type="component" value="Unassembled WGS sequence"/>
</dbReference>
<evidence type="ECO:0000313" key="3">
    <source>
        <dbReference type="Proteomes" id="UP000583929"/>
    </source>
</evidence>
<keyword evidence="1" id="KW-1133">Transmembrane helix</keyword>
<dbReference type="InterPro" id="IPR008972">
    <property type="entry name" value="Cupredoxin"/>
</dbReference>
<comment type="caution">
    <text evidence="2">The sequence shown here is derived from an EMBL/GenBank/DDBJ whole genome shotgun (WGS) entry which is preliminary data.</text>
</comment>
<organism evidence="2 3">
    <name type="scientific">Cannabis sativa</name>
    <name type="common">Hemp</name>
    <name type="synonym">Marijuana</name>
    <dbReference type="NCBI Taxonomy" id="3483"/>
    <lineage>
        <taxon>Eukaryota</taxon>
        <taxon>Viridiplantae</taxon>
        <taxon>Streptophyta</taxon>
        <taxon>Embryophyta</taxon>
        <taxon>Tracheophyta</taxon>
        <taxon>Spermatophyta</taxon>
        <taxon>Magnoliopsida</taxon>
        <taxon>eudicotyledons</taxon>
        <taxon>Gunneridae</taxon>
        <taxon>Pentapetalae</taxon>
        <taxon>rosids</taxon>
        <taxon>fabids</taxon>
        <taxon>Rosales</taxon>
        <taxon>Cannabaceae</taxon>
        <taxon>Cannabis</taxon>
    </lineage>
</organism>
<reference evidence="2 3" key="1">
    <citation type="journal article" date="2020" name="bioRxiv">
        <title>Sequence and annotation of 42 cannabis genomes reveals extensive copy number variation in cannabinoid synthesis and pathogen resistance genes.</title>
        <authorList>
            <person name="Mckernan K.J."/>
            <person name="Helbert Y."/>
            <person name="Kane L.T."/>
            <person name="Ebling H."/>
            <person name="Zhang L."/>
            <person name="Liu B."/>
            <person name="Eaton Z."/>
            <person name="Mclaughlin S."/>
            <person name="Kingan S."/>
            <person name="Baybayan P."/>
            <person name="Concepcion G."/>
            <person name="Jordan M."/>
            <person name="Riva A."/>
            <person name="Barbazuk W."/>
            <person name="Harkins T."/>
        </authorList>
    </citation>
    <scope>NUCLEOTIDE SEQUENCE [LARGE SCALE GENOMIC DNA]</scope>
    <source>
        <strain evidence="3">cv. Jamaican Lion 4</strain>
        <tissue evidence="2">Leaf</tissue>
    </source>
</reference>
<sequence>MEVITKRDVFGLQSLPIFFFFFCFIVLPLSSRSVEAYKNYTVGDSLGWYDKSEKPTVDYQKWADSNNFSLGDFLILSLGDLGQCRVGLKAEMEV</sequence>
<evidence type="ECO:0008006" key="4">
    <source>
        <dbReference type="Google" id="ProtNLM"/>
    </source>
</evidence>
<dbReference type="SUPFAM" id="SSF49503">
    <property type="entry name" value="Cupredoxins"/>
    <property type="match status" value="1"/>
</dbReference>
<feature type="transmembrane region" description="Helical" evidence="1">
    <location>
        <begin position="12"/>
        <end position="30"/>
    </location>
</feature>
<dbReference type="AlphaFoldDB" id="A0A7J6G4U4"/>
<keyword evidence="1" id="KW-0812">Transmembrane</keyword>
<keyword evidence="1" id="KW-0472">Membrane</keyword>
<proteinExistence type="predicted"/>
<protein>
    <recommendedName>
        <fullName evidence="4">Phytocyanin domain-containing protein</fullName>
    </recommendedName>
</protein>
<dbReference type="Gene3D" id="2.60.40.420">
    <property type="entry name" value="Cupredoxins - blue copper proteins"/>
    <property type="match status" value="1"/>
</dbReference>
<name>A0A7J6G4U4_CANSA</name>
<gene>
    <name evidence="2" type="ORF">G4B88_004610</name>
</gene>